<dbReference type="EMBL" id="LAZR01003117">
    <property type="protein sequence ID" value="KKN21807.1"/>
    <property type="molecule type" value="Genomic_DNA"/>
</dbReference>
<dbReference type="AlphaFoldDB" id="A0A0F9PBC4"/>
<protein>
    <submittedName>
        <fullName evidence="1">Uncharacterized protein</fullName>
    </submittedName>
</protein>
<sequence>MHRSAEVTSLISPLQELQDRVSLEVPTSFLKEEGIREADDQMTALYGIVYYAREDNEPQGDELDVAAVVDRLAEDVLSAYEVEWTVQHTGEGRSVLGAVIKVSWPQGQKPKEAAVQRHANDAMTVVPLTIYADQDVYNVATDGNDFQVLLNGNVVIDAAPSAAYALGAMVPLLRDALIEIEANNGMEPSPDNDFLAGSAASIIDNPNLTDEAKEHFVKFYELTTLRDWAASTEEDPES</sequence>
<name>A0A0F9PBC4_9ZZZZ</name>
<evidence type="ECO:0000313" key="1">
    <source>
        <dbReference type="EMBL" id="KKN21807.1"/>
    </source>
</evidence>
<reference evidence="1" key="1">
    <citation type="journal article" date="2015" name="Nature">
        <title>Complex archaea that bridge the gap between prokaryotes and eukaryotes.</title>
        <authorList>
            <person name="Spang A."/>
            <person name="Saw J.H."/>
            <person name="Jorgensen S.L."/>
            <person name="Zaremba-Niedzwiedzka K."/>
            <person name="Martijn J."/>
            <person name="Lind A.E."/>
            <person name="van Eijk R."/>
            <person name="Schleper C."/>
            <person name="Guy L."/>
            <person name="Ettema T.J."/>
        </authorList>
    </citation>
    <scope>NUCLEOTIDE SEQUENCE</scope>
</reference>
<proteinExistence type="predicted"/>
<comment type="caution">
    <text evidence="1">The sequence shown here is derived from an EMBL/GenBank/DDBJ whole genome shotgun (WGS) entry which is preliminary data.</text>
</comment>
<accession>A0A0F9PBC4</accession>
<gene>
    <name evidence="1" type="ORF">LCGC14_0921640</name>
</gene>
<organism evidence="1">
    <name type="scientific">marine sediment metagenome</name>
    <dbReference type="NCBI Taxonomy" id="412755"/>
    <lineage>
        <taxon>unclassified sequences</taxon>
        <taxon>metagenomes</taxon>
        <taxon>ecological metagenomes</taxon>
    </lineage>
</organism>